<dbReference type="Proteomes" id="UP000007266">
    <property type="component" value="Linkage group 9"/>
</dbReference>
<evidence type="ECO:0000313" key="1">
    <source>
        <dbReference type="EMBL" id="KYB25396.1"/>
    </source>
</evidence>
<proteinExistence type="predicted"/>
<keyword evidence="2" id="KW-1185">Reference proteome</keyword>
<name>A0A139WBU5_TRICA</name>
<reference evidence="1 2" key="1">
    <citation type="journal article" date="2008" name="Nature">
        <title>The genome of the model beetle and pest Tribolium castaneum.</title>
        <authorList>
            <consortium name="Tribolium Genome Sequencing Consortium"/>
            <person name="Richards S."/>
            <person name="Gibbs R.A."/>
            <person name="Weinstock G.M."/>
            <person name="Brown S.J."/>
            <person name="Denell R."/>
            <person name="Beeman R.W."/>
            <person name="Gibbs R."/>
            <person name="Beeman R.W."/>
            <person name="Brown S.J."/>
            <person name="Bucher G."/>
            <person name="Friedrich M."/>
            <person name="Grimmelikhuijzen C.J."/>
            <person name="Klingler M."/>
            <person name="Lorenzen M."/>
            <person name="Richards S."/>
            <person name="Roth S."/>
            <person name="Schroder R."/>
            <person name="Tautz D."/>
            <person name="Zdobnov E.M."/>
            <person name="Muzny D."/>
            <person name="Gibbs R.A."/>
            <person name="Weinstock G.M."/>
            <person name="Attaway T."/>
            <person name="Bell S."/>
            <person name="Buhay C.J."/>
            <person name="Chandrabose M.N."/>
            <person name="Chavez D."/>
            <person name="Clerk-Blankenburg K.P."/>
            <person name="Cree A."/>
            <person name="Dao M."/>
            <person name="Davis C."/>
            <person name="Chacko J."/>
            <person name="Dinh H."/>
            <person name="Dugan-Rocha S."/>
            <person name="Fowler G."/>
            <person name="Garner T.T."/>
            <person name="Garnes J."/>
            <person name="Gnirke A."/>
            <person name="Hawes A."/>
            <person name="Hernandez J."/>
            <person name="Hines S."/>
            <person name="Holder M."/>
            <person name="Hume J."/>
            <person name="Jhangiani S.N."/>
            <person name="Joshi V."/>
            <person name="Khan Z.M."/>
            <person name="Jackson L."/>
            <person name="Kovar C."/>
            <person name="Kowis A."/>
            <person name="Lee S."/>
            <person name="Lewis L.R."/>
            <person name="Margolis J."/>
            <person name="Morgan M."/>
            <person name="Nazareth L.V."/>
            <person name="Nguyen N."/>
            <person name="Okwuonu G."/>
            <person name="Parker D."/>
            <person name="Richards S."/>
            <person name="Ruiz S.J."/>
            <person name="Santibanez J."/>
            <person name="Savard J."/>
            <person name="Scherer S.E."/>
            <person name="Schneider B."/>
            <person name="Sodergren E."/>
            <person name="Tautz D."/>
            <person name="Vattahil S."/>
            <person name="Villasana D."/>
            <person name="White C.S."/>
            <person name="Wright R."/>
            <person name="Park Y."/>
            <person name="Beeman R.W."/>
            <person name="Lord J."/>
            <person name="Oppert B."/>
            <person name="Lorenzen M."/>
            <person name="Brown S."/>
            <person name="Wang L."/>
            <person name="Savard J."/>
            <person name="Tautz D."/>
            <person name="Richards S."/>
            <person name="Weinstock G."/>
            <person name="Gibbs R.A."/>
            <person name="Liu Y."/>
            <person name="Worley K."/>
            <person name="Weinstock G."/>
            <person name="Elsik C.G."/>
            <person name="Reese J.T."/>
            <person name="Elhaik E."/>
            <person name="Landan G."/>
            <person name="Graur D."/>
            <person name="Arensburger P."/>
            <person name="Atkinson P."/>
            <person name="Beeman R.W."/>
            <person name="Beidler J."/>
            <person name="Brown S.J."/>
            <person name="Demuth J.P."/>
            <person name="Drury D.W."/>
            <person name="Du Y.Z."/>
            <person name="Fujiwara H."/>
            <person name="Lorenzen M."/>
            <person name="Maselli V."/>
            <person name="Osanai M."/>
            <person name="Park Y."/>
            <person name="Robertson H.M."/>
            <person name="Tu Z."/>
            <person name="Wang J.J."/>
            <person name="Wang S."/>
            <person name="Richards S."/>
            <person name="Song H."/>
            <person name="Zhang L."/>
            <person name="Sodergren E."/>
            <person name="Werner D."/>
            <person name="Stanke M."/>
            <person name="Morgenstern B."/>
            <person name="Solovyev V."/>
            <person name="Kosarev P."/>
            <person name="Brown G."/>
            <person name="Chen H.C."/>
            <person name="Ermolaeva O."/>
            <person name="Hlavina W."/>
            <person name="Kapustin Y."/>
            <person name="Kiryutin B."/>
            <person name="Kitts P."/>
            <person name="Maglott D."/>
            <person name="Pruitt K."/>
            <person name="Sapojnikov V."/>
            <person name="Souvorov A."/>
            <person name="Mackey A.J."/>
            <person name="Waterhouse R.M."/>
            <person name="Wyder S."/>
            <person name="Zdobnov E.M."/>
            <person name="Zdobnov E.M."/>
            <person name="Wyder S."/>
            <person name="Kriventseva E.V."/>
            <person name="Kadowaki T."/>
            <person name="Bork P."/>
            <person name="Aranda M."/>
            <person name="Bao R."/>
            <person name="Beermann A."/>
            <person name="Berns N."/>
            <person name="Bolognesi R."/>
            <person name="Bonneton F."/>
            <person name="Bopp D."/>
            <person name="Brown S.J."/>
            <person name="Bucher G."/>
            <person name="Butts T."/>
            <person name="Chaumot A."/>
            <person name="Denell R.E."/>
            <person name="Ferrier D.E."/>
            <person name="Friedrich M."/>
            <person name="Gordon C.M."/>
            <person name="Jindra M."/>
            <person name="Klingler M."/>
            <person name="Lan Q."/>
            <person name="Lattorff H.M."/>
            <person name="Laudet V."/>
            <person name="von Levetsow C."/>
            <person name="Liu Z."/>
            <person name="Lutz R."/>
            <person name="Lynch J.A."/>
            <person name="da Fonseca R.N."/>
            <person name="Posnien N."/>
            <person name="Reuter R."/>
            <person name="Roth S."/>
            <person name="Savard J."/>
            <person name="Schinko J.B."/>
            <person name="Schmitt C."/>
            <person name="Schoppmeier M."/>
            <person name="Schroder R."/>
            <person name="Shippy T.D."/>
            <person name="Simonnet F."/>
            <person name="Marques-Souza H."/>
            <person name="Tautz D."/>
            <person name="Tomoyasu Y."/>
            <person name="Trauner J."/>
            <person name="Van der Zee M."/>
            <person name="Vervoort M."/>
            <person name="Wittkopp N."/>
            <person name="Wimmer E.A."/>
            <person name="Yang X."/>
            <person name="Jones A.K."/>
            <person name="Sattelle D.B."/>
            <person name="Ebert P.R."/>
            <person name="Nelson D."/>
            <person name="Scott J.G."/>
            <person name="Beeman R.W."/>
            <person name="Muthukrishnan S."/>
            <person name="Kramer K.J."/>
            <person name="Arakane Y."/>
            <person name="Beeman R.W."/>
            <person name="Zhu Q."/>
            <person name="Hogenkamp D."/>
            <person name="Dixit R."/>
            <person name="Oppert B."/>
            <person name="Jiang H."/>
            <person name="Zou Z."/>
            <person name="Marshall J."/>
            <person name="Elpidina E."/>
            <person name="Vinokurov K."/>
            <person name="Oppert C."/>
            <person name="Zou Z."/>
            <person name="Evans J."/>
            <person name="Lu Z."/>
            <person name="Zhao P."/>
            <person name="Sumathipala N."/>
            <person name="Altincicek B."/>
            <person name="Vilcinskas A."/>
            <person name="Williams M."/>
            <person name="Hultmark D."/>
            <person name="Hetru C."/>
            <person name="Jiang H."/>
            <person name="Grimmelikhuijzen C.J."/>
            <person name="Hauser F."/>
            <person name="Cazzamali G."/>
            <person name="Williamson M."/>
            <person name="Park Y."/>
            <person name="Li B."/>
            <person name="Tanaka Y."/>
            <person name="Predel R."/>
            <person name="Neupert S."/>
            <person name="Schachtner J."/>
            <person name="Verleyen P."/>
            <person name="Raible F."/>
            <person name="Bork P."/>
            <person name="Friedrich M."/>
            <person name="Walden K.K."/>
            <person name="Robertson H.M."/>
            <person name="Angeli S."/>
            <person name="Foret S."/>
            <person name="Bucher G."/>
            <person name="Schuetz S."/>
            <person name="Maleszka R."/>
            <person name="Wimmer E.A."/>
            <person name="Beeman R.W."/>
            <person name="Lorenzen M."/>
            <person name="Tomoyasu Y."/>
            <person name="Miller S.C."/>
            <person name="Grossmann D."/>
            <person name="Bucher G."/>
        </authorList>
    </citation>
    <scope>NUCLEOTIDE SEQUENCE [LARGE SCALE GENOMIC DNA]</scope>
    <source>
        <strain evidence="1 2">Georgia GA2</strain>
    </source>
</reference>
<evidence type="ECO:0000313" key="2">
    <source>
        <dbReference type="Proteomes" id="UP000007266"/>
    </source>
</evidence>
<protein>
    <submittedName>
        <fullName evidence="1">Uncharacterized protein</fullName>
    </submittedName>
</protein>
<accession>A0A139WBU5</accession>
<gene>
    <name evidence="1" type="primary">AUGUSTUS-3.0.2_34456</name>
    <name evidence="1" type="ORF">TcasGA2_TC034456</name>
</gene>
<organism evidence="1 2">
    <name type="scientific">Tribolium castaneum</name>
    <name type="common">Red flour beetle</name>
    <dbReference type="NCBI Taxonomy" id="7070"/>
    <lineage>
        <taxon>Eukaryota</taxon>
        <taxon>Metazoa</taxon>
        <taxon>Ecdysozoa</taxon>
        <taxon>Arthropoda</taxon>
        <taxon>Hexapoda</taxon>
        <taxon>Insecta</taxon>
        <taxon>Pterygota</taxon>
        <taxon>Neoptera</taxon>
        <taxon>Endopterygota</taxon>
        <taxon>Coleoptera</taxon>
        <taxon>Polyphaga</taxon>
        <taxon>Cucujiformia</taxon>
        <taxon>Tenebrionidae</taxon>
        <taxon>Tenebrionidae incertae sedis</taxon>
        <taxon>Tribolium</taxon>
    </lineage>
</organism>
<dbReference type="AlphaFoldDB" id="A0A139WBU5"/>
<sequence length="61" mass="6203">MTGLDGGCVVSLQTLEVDYGERHADAKADLASFQHETSLGSAGVGGVPNLVRSGAIMSRIG</sequence>
<dbReference type="EMBL" id="KQ971372">
    <property type="protein sequence ID" value="KYB25396.1"/>
    <property type="molecule type" value="Genomic_DNA"/>
</dbReference>
<dbReference type="InParanoid" id="A0A139WBU5"/>
<reference evidence="1 2" key="2">
    <citation type="journal article" date="2010" name="Nucleic Acids Res.">
        <title>BeetleBase in 2010: revisions to provide comprehensive genomic information for Tribolium castaneum.</title>
        <authorList>
            <person name="Kim H.S."/>
            <person name="Murphy T."/>
            <person name="Xia J."/>
            <person name="Caragea D."/>
            <person name="Park Y."/>
            <person name="Beeman R.W."/>
            <person name="Lorenzen M.D."/>
            <person name="Butcher S."/>
            <person name="Manak J.R."/>
            <person name="Brown S.J."/>
        </authorList>
    </citation>
    <scope>GENOME REANNOTATION</scope>
    <source>
        <strain evidence="1 2">Georgia GA2</strain>
    </source>
</reference>